<gene>
    <name evidence="1" type="ORF">PRUPE_4G046400</name>
</gene>
<dbReference type="EMBL" id="CM007654">
    <property type="protein sequence ID" value="ONI10420.1"/>
    <property type="molecule type" value="Genomic_DNA"/>
</dbReference>
<protein>
    <submittedName>
        <fullName evidence="1">Uncharacterized protein</fullName>
    </submittedName>
</protein>
<dbReference type="Proteomes" id="UP000006882">
    <property type="component" value="Chromosome G4"/>
</dbReference>
<keyword evidence="2" id="KW-1185">Reference proteome</keyword>
<accession>A0A251PH97</accession>
<dbReference type="OrthoDB" id="10454192at2759"/>
<dbReference type="AlphaFoldDB" id="A0A251PH97"/>
<sequence>MTLSKKRPFSFSHNHPKPKPPVVCFLTIAKPNTKIYTAMDIVSSLECLKFDSQSEFLYKDSGRKDLFSPAMVPINCETSIIRFKADESEPEEYEDEEFLSDESEAKELIGSTSLESEADESESDELEPSKLIGHECEYCLQVGDHFTQLCPYKFHVPKNAIVSTRCVILCNRCGCHFRNTCCASCGRRDGCAVIMDCLNCGKKGEHMTYMCPNRKRNSFRSHTVVDDGVVSPLLQIHRPKPIRSKADESETDESETDESETEILFGHECEYCLKVGDHFTQICPYKYLVPKNAIVSSRCVVLCKFCGCHFRDSCCGSCGLSYGYAVIVYCLHCGTRGEHMTYMCPILEGKPSNFSCDPYTGSCSFKIREWRVKVILNINVNYNLTNN</sequence>
<reference evidence="1 2" key="1">
    <citation type="journal article" date="2013" name="Nat. Genet.">
        <title>The high-quality draft genome of peach (Prunus persica) identifies unique patterns of genetic diversity, domestication and genome evolution.</title>
        <authorList>
            <consortium name="International Peach Genome Initiative"/>
            <person name="Verde I."/>
            <person name="Abbott A.G."/>
            <person name="Scalabrin S."/>
            <person name="Jung S."/>
            <person name="Shu S."/>
            <person name="Marroni F."/>
            <person name="Zhebentyayeva T."/>
            <person name="Dettori M.T."/>
            <person name="Grimwood J."/>
            <person name="Cattonaro F."/>
            <person name="Zuccolo A."/>
            <person name="Rossini L."/>
            <person name="Jenkins J."/>
            <person name="Vendramin E."/>
            <person name="Meisel L.A."/>
            <person name="Decroocq V."/>
            <person name="Sosinski B."/>
            <person name="Prochnik S."/>
            <person name="Mitros T."/>
            <person name="Policriti A."/>
            <person name="Cipriani G."/>
            <person name="Dondini L."/>
            <person name="Ficklin S."/>
            <person name="Goodstein D.M."/>
            <person name="Xuan P."/>
            <person name="Del Fabbro C."/>
            <person name="Aramini V."/>
            <person name="Copetti D."/>
            <person name="Gonzalez S."/>
            <person name="Horner D.S."/>
            <person name="Falchi R."/>
            <person name="Lucas S."/>
            <person name="Mica E."/>
            <person name="Maldonado J."/>
            <person name="Lazzari B."/>
            <person name="Bielenberg D."/>
            <person name="Pirona R."/>
            <person name="Miculan M."/>
            <person name="Barakat A."/>
            <person name="Testolin R."/>
            <person name="Stella A."/>
            <person name="Tartarini S."/>
            <person name="Tonutti P."/>
            <person name="Arus P."/>
            <person name="Orellana A."/>
            <person name="Wells C."/>
            <person name="Main D."/>
            <person name="Vizzotto G."/>
            <person name="Silva H."/>
            <person name="Salamini F."/>
            <person name="Schmutz J."/>
            <person name="Morgante M."/>
            <person name="Rokhsar D.S."/>
        </authorList>
    </citation>
    <scope>NUCLEOTIDE SEQUENCE [LARGE SCALE GENOMIC DNA]</scope>
    <source>
        <strain evidence="2">cv. Nemared</strain>
    </source>
</reference>
<evidence type="ECO:0000313" key="2">
    <source>
        <dbReference type="Proteomes" id="UP000006882"/>
    </source>
</evidence>
<proteinExistence type="predicted"/>
<name>A0A251PH97_PRUPE</name>
<evidence type="ECO:0000313" key="1">
    <source>
        <dbReference type="EMBL" id="ONI10420.1"/>
    </source>
</evidence>
<dbReference type="Gramene" id="ONI10420">
    <property type="protein sequence ID" value="ONI10420"/>
    <property type="gene ID" value="PRUPE_4G046400"/>
</dbReference>
<organism evidence="1 2">
    <name type="scientific">Prunus persica</name>
    <name type="common">Peach</name>
    <name type="synonym">Amygdalus persica</name>
    <dbReference type="NCBI Taxonomy" id="3760"/>
    <lineage>
        <taxon>Eukaryota</taxon>
        <taxon>Viridiplantae</taxon>
        <taxon>Streptophyta</taxon>
        <taxon>Embryophyta</taxon>
        <taxon>Tracheophyta</taxon>
        <taxon>Spermatophyta</taxon>
        <taxon>Magnoliopsida</taxon>
        <taxon>eudicotyledons</taxon>
        <taxon>Gunneridae</taxon>
        <taxon>Pentapetalae</taxon>
        <taxon>rosids</taxon>
        <taxon>fabids</taxon>
        <taxon>Rosales</taxon>
        <taxon>Rosaceae</taxon>
        <taxon>Amygdaloideae</taxon>
        <taxon>Amygdaleae</taxon>
        <taxon>Prunus</taxon>
    </lineage>
</organism>